<dbReference type="Proteomes" id="UP000299102">
    <property type="component" value="Unassembled WGS sequence"/>
</dbReference>
<evidence type="ECO:0000313" key="2">
    <source>
        <dbReference type="Proteomes" id="UP000299102"/>
    </source>
</evidence>
<accession>A0A4C1ZVX5</accession>
<reference evidence="1 2" key="1">
    <citation type="journal article" date="2019" name="Commun. Biol.">
        <title>The bagworm genome reveals a unique fibroin gene that provides high tensile strength.</title>
        <authorList>
            <person name="Kono N."/>
            <person name="Nakamura H."/>
            <person name="Ohtoshi R."/>
            <person name="Tomita M."/>
            <person name="Numata K."/>
            <person name="Arakawa K."/>
        </authorList>
    </citation>
    <scope>NUCLEOTIDE SEQUENCE [LARGE SCALE GENOMIC DNA]</scope>
</reference>
<comment type="caution">
    <text evidence="1">The sequence shown here is derived from an EMBL/GenBank/DDBJ whole genome shotgun (WGS) entry which is preliminary data.</text>
</comment>
<sequence>MRECSVRLWKCDLDVRGRAGRGVSAAARKPGVPIASHDVEHIERGCETSIISFKGEADREDTMVKQELDVDHAQQWKDIEVEQVMYFTKEYSSFFDMKNSMDKTIVKEELEIGPTVLQSRADPSVDVLSTKVALSGGEQLQVVTLGLALHPLQSSRGGKCFTS</sequence>
<dbReference type="AlphaFoldDB" id="A0A4C1ZVX5"/>
<dbReference type="EMBL" id="BGZK01002152">
    <property type="protein sequence ID" value="GBP91234.1"/>
    <property type="molecule type" value="Genomic_DNA"/>
</dbReference>
<protein>
    <submittedName>
        <fullName evidence="1">Uncharacterized protein</fullName>
    </submittedName>
</protein>
<evidence type="ECO:0000313" key="1">
    <source>
        <dbReference type="EMBL" id="GBP91234.1"/>
    </source>
</evidence>
<proteinExistence type="predicted"/>
<gene>
    <name evidence="1" type="ORF">EVAR_60684_1</name>
</gene>
<organism evidence="1 2">
    <name type="scientific">Eumeta variegata</name>
    <name type="common">Bagworm moth</name>
    <name type="synonym">Eumeta japonica</name>
    <dbReference type="NCBI Taxonomy" id="151549"/>
    <lineage>
        <taxon>Eukaryota</taxon>
        <taxon>Metazoa</taxon>
        <taxon>Ecdysozoa</taxon>
        <taxon>Arthropoda</taxon>
        <taxon>Hexapoda</taxon>
        <taxon>Insecta</taxon>
        <taxon>Pterygota</taxon>
        <taxon>Neoptera</taxon>
        <taxon>Endopterygota</taxon>
        <taxon>Lepidoptera</taxon>
        <taxon>Glossata</taxon>
        <taxon>Ditrysia</taxon>
        <taxon>Tineoidea</taxon>
        <taxon>Psychidae</taxon>
        <taxon>Oiketicinae</taxon>
        <taxon>Eumeta</taxon>
    </lineage>
</organism>
<keyword evidence="2" id="KW-1185">Reference proteome</keyword>
<name>A0A4C1ZVX5_EUMVA</name>